<comment type="caution">
    <text evidence="3">The sequence shown here is derived from an EMBL/GenBank/DDBJ whole genome shotgun (WGS) entry which is preliminary data.</text>
</comment>
<evidence type="ECO:0000313" key="4">
    <source>
        <dbReference type="Proteomes" id="UP000741360"/>
    </source>
</evidence>
<protein>
    <submittedName>
        <fullName evidence="3">SHOCT domain-containing protein</fullName>
    </submittedName>
</protein>
<gene>
    <name evidence="3" type="ORF">HYY65_12100</name>
</gene>
<dbReference type="Proteomes" id="UP000741360">
    <property type="component" value="Unassembled WGS sequence"/>
</dbReference>
<evidence type="ECO:0000313" key="3">
    <source>
        <dbReference type="EMBL" id="MBI3015770.1"/>
    </source>
</evidence>
<dbReference type="InterPro" id="IPR018649">
    <property type="entry name" value="SHOCT"/>
</dbReference>
<keyword evidence="1" id="KW-0812">Transmembrane</keyword>
<proteinExistence type="predicted"/>
<dbReference type="Pfam" id="PF09851">
    <property type="entry name" value="SHOCT"/>
    <property type="match status" value="1"/>
</dbReference>
<evidence type="ECO:0000259" key="2">
    <source>
        <dbReference type="Pfam" id="PF09851"/>
    </source>
</evidence>
<name>A0A932GRP6_UNCTE</name>
<reference evidence="3" key="1">
    <citation type="submission" date="2020-07" db="EMBL/GenBank/DDBJ databases">
        <title>Huge and variable diversity of episymbiotic CPR bacteria and DPANN archaea in groundwater ecosystems.</title>
        <authorList>
            <person name="He C.Y."/>
            <person name="Keren R."/>
            <person name="Whittaker M."/>
            <person name="Farag I.F."/>
            <person name="Doudna J."/>
            <person name="Cate J.H.D."/>
            <person name="Banfield J.F."/>
        </authorList>
    </citation>
    <scope>NUCLEOTIDE SEQUENCE</scope>
    <source>
        <strain evidence="3">NC_groundwater_717_Ag_S-0.2um_59_8</strain>
    </source>
</reference>
<keyword evidence="1" id="KW-1133">Transmembrane helix</keyword>
<keyword evidence="1" id="KW-0472">Membrane</keyword>
<sequence>MMPGWGWGGMGFGGGLLGFLFMILFWGVLIAGVVLAVRWLTEKSRSGEGRQEDSALEILKKRYARGEIGKEEFEEKKKDLL</sequence>
<dbReference type="EMBL" id="JACPSX010000233">
    <property type="protein sequence ID" value="MBI3015770.1"/>
    <property type="molecule type" value="Genomic_DNA"/>
</dbReference>
<accession>A0A932GRP6</accession>
<dbReference type="AlphaFoldDB" id="A0A932GRP6"/>
<feature type="transmembrane region" description="Helical" evidence="1">
    <location>
        <begin position="12"/>
        <end position="40"/>
    </location>
</feature>
<feature type="domain" description="SHOCT" evidence="2">
    <location>
        <begin position="54"/>
        <end position="81"/>
    </location>
</feature>
<organism evidence="3 4">
    <name type="scientific">Tectimicrobiota bacterium</name>
    <dbReference type="NCBI Taxonomy" id="2528274"/>
    <lineage>
        <taxon>Bacteria</taxon>
        <taxon>Pseudomonadati</taxon>
        <taxon>Nitrospinota/Tectimicrobiota group</taxon>
        <taxon>Candidatus Tectimicrobiota</taxon>
    </lineage>
</organism>
<evidence type="ECO:0000256" key="1">
    <source>
        <dbReference type="SAM" id="Phobius"/>
    </source>
</evidence>